<dbReference type="InterPro" id="IPR045863">
    <property type="entry name" value="CorA_TM1_TM2"/>
</dbReference>
<evidence type="ECO:0000256" key="6">
    <source>
        <dbReference type="SAM" id="Phobius"/>
    </source>
</evidence>
<dbReference type="GO" id="GO:0046873">
    <property type="term" value="F:metal ion transmembrane transporter activity"/>
    <property type="evidence" value="ECO:0007669"/>
    <property type="project" value="InterPro"/>
</dbReference>
<evidence type="ECO:0000313" key="7">
    <source>
        <dbReference type="EMBL" id="AMB94643.1"/>
    </source>
</evidence>
<dbReference type="KEGG" id="asan:AWM72_07690"/>
<feature type="transmembrane region" description="Helical" evidence="6">
    <location>
        <begin position="246"/>
        <end position="265"/>
    </location>
</feature>
<proteinExistence type="inferred from homology"/>
<feature type="transmembrane region" description="Helical" evidence="6">
    <location>
        <begin position="277"/>
        <end position="301"/>
    </location>
</feature>
<evidence type="ECO:0000256" key="1">
    <source>
        <dbReference type="ARBA" id="ARBA00004141"/>
    </source>
</evidence>
<reference evidence="9" key="2">
    <citation type="submission" date="2016-01" db="EMBL/GenBank/DDBJ databases">
        <title>Six Aerococcus type strain genome sequencing and assembly using PacBio and Illumina Hiseq.</title>
        <authorList>
            <person name="Carkaci D."/>
            <person name="Dargis R."/>
            <person name="Nielsen X.C."/>
            <person name="Skovgaard O."/>
            <person name="Fuursted K."/>
            <person name="Christensen J.J."/>
        </authorList>
    </citation>
    <scope>NUCLEOTIDE SEQUENCE [LARGE SCALE GENOMIC DNA]</scope>
    <source>
        <strain evidence="9">CCUG43001</strain>
    </source>
</reference>
<dbReference type="InterPro" id="IPR045861">
    <property type="entry name" value="CorA_cytoplasmic_dom"/>
</dbReference>
<reference evidence="7 9" key="1">
    <citation type="journal article" date="2016" name="Genome Announc.">
        <title>Complete Genome Sequences of Aerococcus christensenii CCUG 28831T, Aerococcus sanguinicola CCUG 43001T, Aerococcus urinae CCUG 36881T, Aerococcus urinaeequi CCUG 28094T, Aerococcus urinaehominis CCUG 42038 BT, and Aerococcus viridans CCUG 4311T.</title>
        <authorList>
            <person name="Carkaci D."/>
            <person name="Dargis R."/>
            <person name="Nielsen X.C."/>
            <person name="Skovgaard O."/>
            <person name="Fuursted K."/>
            <person name="Christensen J.J."/>
        </authorList>
    </citation>
    <scope>NUCLEOTIDE SEQUENCE [LARGE SCALE GENOMIC DNA]</scope>
    <source>
        <strain evidence="7 9">CCUG43001</strain>
    </source>
</reference>
<gene>
    <name evidence="7" type="ORF">AWM72_07690</name>
    <name evidence="8" type="ORF">CYJ28_02060</name>
</gene>
<comment type="subcellular location">
    <subcellularLocation>
        <location evidence="1">Membrane</location>
        <topology evidence="1">Multi-pass membrane protein</topology>
    </subcellularLocation>
</comment>
<organism evidence="7 9">
    <name type="scientific">Aerococcus sanguinicola</name>
    <dbReference type="NCBI Taxonomy" id="119206"/>
    <lineage>
        <taxon>Bacteria</taxon>
        <taxon>Bacillati</taxon>
        <taxon>Bacillota</taxon>
        <taxon>Bacilli</taxon>
        <taxon>Lactobacillales</taxon>
        <taxon>Aerococcaceae</taxon>
        <taxon>Aerococcus</taxon>
    </lineage>
</organism>
<dbReference type="Proteomes" id="UP000069912">
    <property type="component" value="Chromosome"/>
</dbReference>
<keyword evidence="9" id="KW-1185">Reference proteome</keyword>
<sequence>MIGKVIFGPKKANTWVNIQVESPKVLQKHLVTYGIDAEMAAYALDRNERARVEYDDDHDCLLLIYNAPKRRLANSFNETFPVTFFIKDQRIITISNEENQYIIDGMREILAAEKNYSIHSFLFECLYFITTSYFPIVESMVQERNRLTKELRERTTKDNLLALSDVETGTAYFLTSAKQNVLLLEQFRLGRVVRGLTDDEVDELEDVQIEAKQLVEMTELSSQILEQLGSTFNNVLNNNLNETMRVLTVLSIILTIPTIVTGFFGMNMPLPGVDSPLSWIGTIIFSIVIGIIVHLLIKFYFKD</sequence>
<dbReference type="RefSeq" id="WP_067975802.1">
    <property type="nucleotide sequence ID" value="NZ_CAJHKM010000002.1"/>
</dbReference>
<dbReference type="Gene3D" id="3.30.460.20">
    <property type="entry name" value="CorA soluble domain-like"/>
    <property type="match status" value="1"/>
</dbReference>
<keyword evidence="4 6" id="KW-1133">Transmembrane helix</keyword>
<evidence type="ECO:0000256" key="2">
    <source>
        <dbReference type="ARBA" id="ARBA00009765"/>
    </source>
</evidence>
<dbReference type="EMBL" id="CP014160">
    <property type="protein sequence ID" value="AMB94643.1"/>
    <property type="molecule type" value="Genomic_DNA"/>
</dbReference>
<dbReference type="Proteomes" id="UP000234239">
    <property type="component" value="Unassembled WGS sequence"/>
</dbReference>
<dbReference type="CDD" id="cd12827">
    <property type="entry name" value="EcCorA_ZntB-like_u2"/>
    <property type="match status" value="1"/>
</dbReference>
<dbReference type="SUPFAM" id="SSF144083">
    <property type="entry name" value="Magnesium transport protein CorA, transmembrane region"/>
    <property type="match status" value="1"/>
</dbReference>
<reference evidence="8 10" key="3">
    <citation type="submission" date="2017-12" db="EMBL/GenBank/DDBJ databases">
        <title>Phylogenetic diversity of female urinary microbiome.</title>
        <authorList>
            <person name="Thomas-White K."/>
            <person name="Wolfe A.J."/>
        </authorList>
    </citation>
    <scope>NUCLEOTIDE SEQUENCE [LARGE SCALE GENOMIC DNA]</scope>
    <source>
        <strain evidence="8 10">UMB0139</strain>
    </source>
</reference>
<evidence type="ECO:0000256" key="3">
    <source>
        <dbReference type="ARBA" id="ARBA00022692"/>
    </source>
</evidence>
<comment type="similarity">
    <text evidence="2">Belongs to the CorA metal ion transporter (MIT) (TC 1.A.35) family.</text>
</comment>
<dbReference type="EMBL" id="PKGY01000001">
    <property type="protein sequence ID" value="PKZ23359.1"/>
    <property type="molecule type" value="Genomic_DNA"/>
</dbReference>
<dbReference type="SUPFAM" id="SSF143865">
    <property type="entry name" value="CorA soluble domain-like"/>
    <property type="match status" value="1"/>
</dbReference>
<dbReference type="InterPro" id="IPR047199">
    <property type="entry name" value="CorA-like"/>
</dbReference>
<keyword evidence="3 6" id="KW-0812">Transmembrane</keyword>
<accession>A0A109RDQ9</accession>
<dbReference type="InterPro" id="IPR002523">
    <property type="entry name" value="MgTranspt_CorA/ZnTranspt_ZntB"/>
</dbReference>
<dbReference type="OrthoDB" id="9803416at2"/>
<dbReference type="PANTHER" id="PTHR47891">
    <property type="entry name" value="TRANSPORTER-RELATED"/>
    <property type="match status" value="1"/>
</dbReference>
<dbReference type="Pfam" id="PF01544">
    <property type="entry name" value="CorA"/>
    <property type="match status" value="1"/>
</dbReference>
<evidence type="ECO:0000256" key="5">
    <source>
        <dbReference type="ARBA" id="ARBA00023136"/>
    </source>
</evidence>
<dbReference type="PANTHER" id="PTHR47891:SF1">
    <property type="entry name" value="CORA-MAGNESIUM AND COBALT TRANSPORTER"/>
    <property type="match status" value="1"/>
</dbReference>
<dbReference type="GO" id="GO:0016020">
    <property type="term" value="C:membrane"/>
    <property type="evidence" value="ECO:0007669"/>
    <property type="project" value="UniProtKB-SubCell"/>
</dbReference>
<dbReference type="AlphaFoldDB" id="A0A109RDQ9"/>
<dbReference type="GeneID" id="92903947"/>
<dbReference type="Gene3D" id="1.20.58.340">
    <property type="entry name" value="Magnesium transport protein CorA, transmembrane region"/>
    <property type="match status" value="2"/>
</dbReference>
<evidence type="ECO:0000313" key="10">
    <source>
        <dbReference type="Proteomes" id="UP000234239"/>
    </source>
</evidence>
<name>A0A109RDQ9_9LACT</name>
<keyword evidence="5 6" id="KW-0472">Membrane</keyword>
<evidence type="ECO:0000313" key="9">
    <source>
        <dbReference type="Proteomes" id="UP000069912"/>
    </source>
</evidence>
<protein>
    <submittedName>
        <fullName evidence="7 8">Magnesium transporter CorA</fullName>
    </submittedName>
</protein>
<evidence type="ECO:0000256" key="4">
    <source>
        <dbReference type="ARBA" id="ARBA00022989"/>
    </source>
</evidence>
<evidence type="ECO:0000313" key="8">
    <source>
        <dbReference type="EMBL" id="PKZ23359.1"/>
    </source>
</evidence>